<keyword evidence="2" id="KW-1185">Reference proteome</keyword>
<evidence type="ECO:0000313" key="2">
    <source>
        <dbReference type="Proteomes" id="UP000028653"/>
    </source>
</evidence>
<reference evidence="1 2" key="1">
    <citation type="submission" date="2014-05" db="EMBL/GenBank/DDBJ databases">
        <title>ATOL: Assembling a taxonomically balanced genome-scale reconstruction of the evolutionary history of the Enterobacteriaceae.</title>
        <authorList>
            <person name="Plunkett G.III."/>
            <person name="Neeno-Eckwall E.C."/>
            <person name="Glasner J.D."/>
            <person name="Perna N.T."/>
        </authorList>
    </citation>
    <scope>NUCLEOTIDE SEQUENCE [LARGE SCALE GENOMIC DNA]</scope>
    <source>
        <strain evidence="1 2">ATCC 33320</strain>
    </source>
</reference>
<comment type="caution">
    <text evidence="1">The sequence shown here is derived from an EMBL/GenBank/DDBJ whole genome shotgun (WGS) entry which is preliminary data.</text>
</comment>
<gene>
    <name evidence="1" type="ORF">GBAG_2943</name>
</gene>
<dbReference type="Proteomes" id="UP000028653">
    <property type="component" value="Unassembled WGS sequence"/>
</dbReference>
<protein>
    <submittedName>
        <fullName evidence="1">Uncharacterized protein</fullName>
    </submittedName>
</protein>
<dbReference type="eggNOG" id="ENOG5032MNM">
    <property type="taxonomic scope" value="Bacteria"/>
</dbReference>
<dbReference type="OrthoDB" id="6577511at2"/>
<name>A0A085G8D6_9ENTR</name>
<accession>A0A085G8D6</accession>
<organism evidence="1 2">
    <name type="scientific">Buttiauxella agrestis ATCC 33320</name>
    <dbReference type="NCBI Taxonomy" id="1006004"/>
    <lineage>
        <taxon>Bacteria</taxon>
        <taxon>Pseudomonadati</taxon>
        <taxon>Pseudomonadota</taxon>
        <taxon>Gammaproteobacteria</taxon>
        <taxon>Enterobacterales</taxon>
        <taxon>Enterobacteriaceae</taxon>
        <taxon>Buttiauxella</taxon>
    </lineage>
</organism>
<dbReference type="EMBL" id="JMPI01000047">
    <property type="protein sequence ID" value="KFC79981.1"/>
    <property type="molecule type" value="Genomic_DNA"/>
</dbReference>
<evidence type="ECO:0000313" key="1">
    <source>
        <dbReference type="EMBL" id="KFC79981.1"/>
    </source>
</evidence>
<dbReference type="RefSeq" id="WP_051873728.1">
    <property type="nucleotide sequence ID" value="NZ_JMPI01000047.1"/>
</dbReference>
<proteinExistence type="predicted"/>
<sequence>MMSAQTFSEAQCGGALYSQISASMDLFQLLDTCESLADELIECHSETEQQALCGRIAHCLEVLKTTFVQPLPGYLVECLTVGKEAKIQVNNDSEIQRQYCHALTQTLLSRAHTPEVNRALTGMLFDLINDLVEDLQAPRFLRD</sequence>
<dbReference type="AlphaFoldDB" id="A0A085G8D6"/>